<evidence type="ECO:0000256" key="2">
    <source>
        <dbReference type="ARBA" id="ARBA00022898"/>
    </source>
</evidence>
<dbReference type="InterPro" id="IPR015421">
    <property type="entry name" value="PyrdxlP-dep_Trfase_major"/>
</dbReference>
<comment type="cofactor">
    <cofactor evidence="1">
        <name>pyridoxal 5'-phosphate</name>
        <dbReference type="ChEBI" id="CHEBI:597326"/>
    </cofactor>
</comment>
<evidence type="ECO:0000313" key="3">
    <source>
        <dbReference type="EMBL" id="MFF4778155.1"/>
    </source>
</evidence>
<dbReference type="InterPro" id="IPR015422">
    <property type="entry name" value="PyrdxlP-dep_Trfase_small"/>
</dbReference>
<dbReference type="EMBL" id="JBIAXI010000028">
    <property type="protein sequence ID" value="MFF4778155.1"/>
    <property type="molecule type" value="Genomic_DNA"/>
</dbReference>
<proteinExistence type="predicted"/>
<dbReference type="InterPro" id="IPR051798">
    <property type="entry name" value="Class-II_PLP-Dep_Aminotrans"/>
</dbReference>
<dbReference type="PANTHER" id="PTHR43525">
    <property type="entry name" value="PROTEIN MALY"/>
    <property type="match status" value="1"/>
</dbReference>
<keyword evidence="4" id="KW-1185">Reference proteome</keyword>
<organism evidence="3 4">
    <name type="scientific">Microtetraspora fusca</name>
    <dbReference type="NCBI Taxonomy" id="1997"/>
    <lineage>
        <taxon>Bacteria</taxon>
        <taxon>Bacillati</taxon>
        <taxon>Actinomycetota</taxon>
        <taxon>Actinomycetes</taxon>
        <taxon>Streptosporangiales</taxon>
        <taxon>Streptosporangiaceae</taxon>
        <taxon>Microtetraspora</taxon>
    </lineage>
</organism>
<dbReference type="Gene3D" id="3.90.1150.10">
    <property type="entry name" value="Aspartate Aminotransferase, domain 1"/>
    <property type="match status" value="1"/>
</dbReference>
<dbReference type="PANTHER" id="PTHR43525:SF1">
    <property type="entry name" value="PROTEIN MALY"/>
    <property type="match status" value="1"/>
</dbReference>
<name>A0ABW6VGD8_MICFU</name>
<sequence>MPGVRCAVAHIGAADVRVALSGPTHLYGEPNTFGVAATLAAWRDGDSWLSQLRPVLDRNAALVHEGLPRGIGYRVPEAGFLAWLDCRALDLPTDPHTFFLEKARVLLNDGRTFGPGGEGFVRLNFGTSPDLLRDILGRMREAVG</sequence>
<protein>
    <recommendedName>
        <fullName evidence="5">Aminotransferase class I/II-fold pyridoxal phosphate-dependent enzyme</fullName>
    </recommendedName>
</protein>
<evidence type="ECO:0000313" key="4">
    <source>
        <dbReference type="Proteomes" id="UP001602119"/>
    </source>
</evidence>
<dbReference type="InterPro" id="IPR015424">
    <property type="entry name" value="PyrdxlP-dep_Trfase"/>
</dbReference>
<dbReference type="RefSeq" id="WP_387346689.1">
    <property type="nucleotide sequence ID" value="NZ_JBIAXI010000028.1"/>
</dbReference>
<gene>
    <name evidence="3" type="ORF">ACFY05_35545</name>
</gene>
<reference evidence="3 4" key="1">
    <citation type="submission" date="2024-10" db="EMBL/GenBank/DDBJ databases">
        <title>The Natural Products Discovery Center: Release of the First 8490 Sequenced Strains for Exploring Actinobacteria Biosynthetic Diversity.</title>
        <authorList>
            <person name="Kalkreuter E."/>
            <person name="Kautsar S.A."/>
            <person name="Yang D."/>
            <person name="Bader C.D."/>
            <person name="Teijaro C.N."/>
            <person name="Fluegel L."/>
            <person name="Davis C.M."/>
            <person name="Simpson J.R."/>
            <person name="Lauterbach L."/>
            <person name="Steele A.D."/>
            <person name="Gui C."/>
            <person name="Meng S."/>
            <person name="Li G."/>
            <person name="Viehrig K."/>
            <person name="Ye F."/>
            <person name="Su P."/>
            <person name="Kiefer A.F."/>
            <person name="Nichols A."/>
            <person name="Cepeda A.J."/>
            <person name="Yan W."/>
            <person name="Fan B."/>
            <person name="Jiang Y."/>
            <person name="Adhikari A."/>
            <person name="Zheng C.-J."/>
            <person name="Schuster L."/>
            <person name="Cowan T.M."/>
            <person name="Smanski M.J."/>
            <person name="Chevrette M.G."/>
            <person name="De Carvalho L.P.S."/>
            <person name="Shen B."/>
        </authorList>
    </citation>
    <scope>NUCLEOTIDE SEQUENCE [LARGE SCALE GENOMIC DNA]</scope>
    <source>
        <strain evidence="3 4">NPDC001281</strain>
    </source>
</reference>
<keyword evidence="2" id="KW-0663">Pyridoxal phosphate</keyword>
<evidence type="ECO:0000256" key="1">
    <source>
        <dbReference type="ARBA" id="ARBA00001933"/>
    </source>
</evidence>
<accession>A0ABW6VGD8</accession>
<dbReference type="SUPFAM" id="SSF53383">
    <property type="entry name" value="PLP-dependent transferases"/>
    <property type="match status" value="1"/>
</dbReference>
<comment type="caution">
    <text evidence="3">The sequence shown here is derived from an EMBL/GenBank/DDBJ whole genome shotgun (WGS) entry which is preliminary data.</text>
</comment>
<dbReference type="Proteomes" id="UP001602119">
    <property type="component" value="Unassembled WGS sequence"/>
</dbReference>
<dbReference type="Gene3D" id="3.40.640.10">
    <property type="entry name" value="Type I PLP-dependent aspartate aminotransferase-like (Major domain)"/>
    <property type="match status" value="1"/>
</dbReference>
<evidence type="ECO:0008006" key="5">
    <source>
        <dbReference type="Google" id="ProtNLM"/>
    </source>
</evidence>